<dbReference type="EMBL" id="AGSI01000002">
    <property type="protein sequence ID" value="EIE26433.1"/>
    <property type="molecule type" value="Genomic_DNA"/>
</dbReference>
<sequence length="91" mass="10186">MELPVPALMAAINEPGRERRQSAVGELGEPAKIALFSLGNMAAHRECAEVMLRLGIERTLQRLSSSSDPMTLKYVQRIHTKLQSVQQIFHM</sequence>
<keyword evidence="2" id="KW-1185">Reference proteome</keyword>
<reference evidence="1 2" key="1">
    <citation type="journal article" date="2012" name="Genome Biol.">
        <title>The genome of the polar eukaryotic microalga coccomyxa subellipsoidea reveals traits of cold adaptation.</title>
        <authorList>
            <person name="Blanc G."/>
            <person name="Agarkova I."/>
            <person name="Grimwood J."/>
            <person name="Kuo A."/>
            <person name="Brueggeman A."/>
            <person name="Dunigan D."/>
            <person name="Gurnon J."/>
            <person name="Ladunga I."/>
            <person name="Lindquist E."/>
            <person name="Lucas S."/>
            <person name="Pangilinan J."/>
            <person name="Proschold T."/>
            <person name="Salamov A."/>
            <person name="Schmutz J."/>
            <person name="Weeks D."/>
            <person name="Yamada T."/>
            <person name="Claverie J.M."/>
            <person name="Grigoriev I."/>
            <person name="Van Etten J."/>
            <person name="Lomsadze A."/>
            <person name="Borodovsky M."/>
        </authorList>
    </citation>
    <scope>NUCLEOTIDE SEQUENCE [LARGE SCALE GENOMIC DNA]</scope>
    <source>
        <strain evidence="1 2">C-169</strain>
    </source>
</reference>
<dbReference type="OrthoDB" id="266718at2759"/>
<dbReference type="Proteomes" id="UP000007264">
    <property type="component" value="Unassembled WGS sequence"/>
</dbReference>
<dbReference type="GeneID" id="17044443"/>
<dbReference type="STRING" id="574566.I0Z714"/>
<gene>
    <name evidence="1" type="ORF">COCSUDRAFT_58971</name>
</gene>
<evidence type="ECO:0000313" key="1">
    <source>
        <dbReference type="EMBL" id="EIE26433.1"/>
    </source>
</evidence>
<dbReference type="AlphaFoldDB" id="I0Z714"/>
<accession>I0Z714</accession>
<evidence type="ECO:0008006" key="3">
    <source>
        <dbReference type="Google" id="ProtNLM"/>
    </source>
</evidence>
<dbReference type="KEGG" id="csl:COCSUDRAFT_58971"/>
<comment type="caution">
    <text evidence="1">The sequence shown here is derived from an EMBL/GenBank/DDBJ whole genome shotgun (WGS) entry which is preliminary data.</text>
</comment>
<proteinExistence type="predicted"/>
<protein>
    <recommendedName>
        <fullName evidence="3">ARM repeat-containing protein</fullName>
    </recommendedName>
</protein>
<dbReference type="RefSeq" id="XP_005650977.1">
    <property type="nucleotide sequence ID" value="XM_005650920.1"/>
</dbReference>
<name>I0Z714_COCSC</name>
<organism evidence="1 2">
    <name type="scientific">Coccomyxa subellipsoidea (strain C-169)</name>
    <name type="common">Green microalga</name>
    <dbReference type="NCBI Taxonomy" id="574566"/>
    <lineage>
        <taxon>Eukaryota</taxon>
        <taxon>Viridiplantae</taxon>
        <taxon>Chlorophyta</taxon>
        <taxon>core chlorophytes</taxon>
        <taxon>Trebouxiophyceae</taxon>
        <taxon>Trebouxiophyceae incertae sedis</taxon>
        <taxon>Coccomyxaceae</taxon>
        <taxon>Coccomyxa</taxon>
        <taxon>Coccomyxa subellipsoidea</taxon>
    </lineage>
</organism>
<evidence type="ECO:0000313" key="2">
    <source>
        <dbReference type="Proteomes" id="UP000007264"/>
    </source>
</evidence>